<evidence type="ECO:0000259" key="6">
    <source>
        <dbReference type="Pfam" id="PF07669"/>
    </source>
</evidence>
<dbReference type="GO" id="GO:0003676">
    <property type="term" value="F:nucleic acid binding"/>
    <property type="evidence" value="ECO:0007669"/>
    <property type="project" value="InterPro"/>
</dbReference>
<dbReference type="PRINTS" id="PR00507">
    <property type="entry name" value="N12N6MTFRASE"/>
</dbReference>
<dbReference type="EMBL" id="CP033169">
    <property type="protein sequence ID" value="AYO32047.1"/>
    <property type="molecule type" value="Genomic_DNA"/>
</dbReference>
<dbReference type="GO" id="GO:0009007">
    <property type="term" value="F:site-specific DNA-methyltransferase (adenine-specific) activity"/>
    <property type="evidence" value="ECO:0007669"/>
    <property type="project" value="UniProtKB-EC"/>
</dbReference>
<dbReference type="Gene3D" id="3.40.50.150">
    <property type="entry name" value="Vaccinia Virus protein VP39"/>
    <property type="match status" value="1"/>
</dbReference>
<dbReference type="InterPro" id="IPR029063">
    <property type="entry name" value="SAM-dependent_MTases_sf"/>
</dbReference>
<dbReference type="RefSeq" id="WP_122015652.1">
    <property type="nucleotide sequence ID" value="NZ_CP033169.1"/>
</dbReference>
<protein>
    <recommendedName>
        <fullName evidence="1">site-specific DNA-methyltransferase (adenine-specific)</fullName>
        <ecNumber evidence="1">2.1.1.72</ecNumber>
    </recommendedName>
</protein>
<gene>
    <name evidence="7" type="ORF">D2962_16860</name>
</gene>
<sequence>MKNKEPFTKNVHPGHSKFGFDISDKIKTYLSNINNCHKETARSMMFTLLLQELFGYKSTFIESYVGGIESFIKVKEKDHVLKGEVDNLYGNIIIEFESNIPKKLSQAKEQLRKYLAILWLQEHSDERTPYICIATDGERFYTYSPSLLEPAGDITPDNIELNLNERVNWNDLNPAEIYFFLDRYFFRQCRLHPDSVNFKKDFGVQSHAFHVINNNLLALWNKLKCHSMYKVIYENWEKYLSIVYGNKVTGDELFIRHTYLATLAKLMAWMRLSEHASLTNSADHIYEILSGQFFKNQGIENFIEEDFFAWLIRKEARNMTVKIANQIFSLLMNYDLTRASGDVLKTLYQELVDPETRHDLGEYYTPDWLAHKIIKKILDDNPRCDMFDPSCGSGTFLYLAIQEKCERLKNSSDTLNHILKSVIGADVHPLAVMIAKTNYIMALGELLKKRSAGNVAIPVYLADTILLPESDVERESTYYCVQLENCKVKIPETLLQHIYDYDQAVNLAREFAEKNKQNNGSLSMESFKNLLSARKFPHVNDQSIVESLYELSRTLMEFLNAERDSIWAYMLKNIFKPLFWRNKFDCVVGNPPWIALRFLNQPYQDFLKKQILHEYELLSGRSELVTHLEMAALFLVRTADLYLKSGGVIAFVFPKSIFYADQHDGLRRCIFKLKDDYQDNLFWEEIWDCENVTPLFNVPSCVVMAKKSKDFTMNYPVDGIILQGNLECKNAGLPEAEKQLKVAKTSYYLHIRGKRSFWASGRGNTENIVSYYRSRFKQGATIVPRSFWFVKLNQSPLGFDLNCPPVITFTPSKSGPVRDYKDIEIRGNIESPFLYCTLLGDDVIPFAYRNIQMIVLPIEPTNNGYQIVDIDSANEKGCFKLAEWIKQADFNWFKLRSKKTKNNASIFEWIDYQKKLTTQNPLKKYKVIYPNFQRVSVACVVDTDGILRQATHLFGVSINGFIVESAFYYYETDDVREAYYLCACLNSSIIDDLLGPLRKKSQKNHPNVHKKIFDVAPIPKFNESDQLHKQLSDLGLECNGKVLKWLKSIEDVDKKSVGDLRKKVRTIISNELKIIDELFSKIIKK</sequence>
<name>A0A3G2RBF8_9FIRM</name>
<dbReference type="Proteomes" id="UP000280960">
    <property type="component" value="Chromosome"/>
</dbReference>
<keyword evidence="4" id="KW-0949">S-adenosyl-L-methionine</keyword>
<keyword evidence="3 7" id="KW-0808">Transferase</keyword>
<evidence type="ECO:0000313" key="7">
    <source>
        <dbReference type="EMBL" id="AYO32047.1"/>
    </source>
</evidence>
<evidence type="ECO:0000256" key="1">
    <source>
        <dbReference type="ARBA" id="ARBA00011900"/>
    </source>
</evidence>
<comment type="catalytic activity">
    <reaction evidence="5">
        <text>a 2'-deoxyadenosine in DNA + S-adenosyl-L-methionine = an N(6)-methyl-2'-deoxyadenosine in DNA + S-adenosyl-L-homocysteine + H(+)</text>
        <dbReference type="Rhea" id="RHEA:15197"/>
        <dbReference type="Rhea" id="RHEA-COMP:12418"/>
        <dbReference type="Rhea" id="RHEA-COMP:12419"/>
        <dbReference type="ChEBI" id="CHEBI:15378"/>
        <dbReference type="ChEBI" id="CHEBI:57856"/>
        <dbReference type="ChEBI" id="CHEBI:59789"/>
        <dbReference type="ChEBI" id="CHEBI:90615"/>
        <dbReference type="ChEBI" id="CHEBI:90616"/>
        <dbReference type="EC" id="2.1.1.72"/>
    </reaction>
</comment>
<dbReference type="InterPro" id="IPR011639">
    <property type="entry name" value="MethylTrfase_TaqI-like_dom"/>
</dbReference>
<reference evidence="7 8" key="1">
    <citation type="submission" date="2018-10" db="EMBL/GenBank/DDBJ databases">
        <authorList>
            <person name="Zhang X."/>
        </authorList>
    </citation>
    <scope>NUCLEOTIDE SEQUENCE [LARGE SCALE GENOMIC DNA]</scope>
    <source>
        <strain evidence="7 8">SK-G1</strain>
    </source>
</reference>
<evidence type="ECO:0000313" key="8">
    <source>
        <dbReference type="Proteomes" id="UP000280960"/>
    </source>
</evidence>
<dbReference type="GO" id="GO:0006304">
    <property type="term" value="P:DNA modification"/>
    <property type="evidence" value="ECO:0007669"/>
    <property type="project" value="InterPro"/>
</dbReference>
<dbReference type="InterPro" id="IPR050953">
    <property type="entry name" value="N4_N6_ade-DNA_methylase"/>
</dbReference>
<dbReference type="SUPFAM" id="SSF53335">
    <property type="entry name" value="S-adenosyl-L-methionine-dependent methyltransferases"/>
    <property type="match status" value="1"/>
</dbReference>
<dbReference type="InterPro" id="IPR002052">
    <property type="entry name" value="DNA_methylase_N6_adenine_CS"/>
</dbReference>
<evidence type="ECO:0000256" key="2">
    <source>
        <dbReference type="ARBA" id="ARBA00022603"/>
    </source>
</evidence>
<evidence type="ECO:0000256" key="3">
    <source>
        <dbReference type="ARBA" id="ARBA00022679"/>
    </source>
</evidence>
<dbReference type="KEGG" id="bacg:D2962_16860"/>
<dbReference type="PROSITE" id="PS00092">
    <property type="entry name" value="N6_MTASE"/>
    <property type="match status" value="1"/>
</dbReference>
<dbReference type="EC" id="2.1.1.72" evidence="1"/>
<evidence type="ECO:0000256" key="4">
    <source>
        <dbReference type="ARBA" id="ARBA00022691"/>
    </source>
</evidence>
<dbReference type="Pfam" id="PF07669">
    <property type="entry name" value="Eco57I"/>
    <property type="match status" value="1"/>
</dbReference>
<accession>A0A3G2RBF8</accession>
<dbReference type="REBASE" id="276350">
    <property type="entry name" value="TbaSKG1ORF16860P"/>
</dbReference>
<dbReference type="AlphaFoldDB" id="A0A3G2RBF8"/>
<evidence type="ECO:0000256" key="5">
    <source>
        <dbReference type="ARBA" id="ARBA00047942"/>
    </source>
</evidence>
<dbReference type="PANTHER" id="PTHR33841:SF4">
    <property type="entry name" value="RESTRICTION MODIFICATION SYSTEM DNA SPECIFICITY DOMAIN"/>
    <property type="match status" value="1"/>
</dbReference>
<organism evidence="7 8">
    <name type="scientific">Biomaibacter acetigenes</name>
    <dbReference type="NCBI Taxonomy" id="2316383"/>
    <lineage>
        <taxon>Bacteria</taxon>
        <taxon>Bacillati</taxon>
        <taxon>Bacillota</taxon>
        <taxon>Clostridia</taxon>
        <taxon>Thermosediminibacterales</taxon>
        <taxon>Tepidanaerobacteraceae</taxon>
        <taxon>Biomaibacter</taxon>
    </lineage>
</organism>
<proteinExistence type="predicted"/>
<dbReference type="GO" id="GO:0032259">
    <property type="term" value="P:methylation"/>
    <property type="evidence" value="ECO:0007669"/>
    <property type="project" value="UniProtKB-KW"/>
</dbReference>
<feature type="domain" description="Type II methyltransferase M.TaqI-like" evidence="6">
    <location>
        <begin position="421"/>
        <end position="672"/>
    </location>
</feature>
<keyword evidence="2 7" id="KW-0489">Methyltransferase</keyword>
<dbReference type="PANTHER" id="PTHR33841">
    <property type="entry name" value="DNA METHYLTRANSFERASE YEEA-RELATED"/>
    <property type="match status" value="1"/>
</dbReference>
<keyword evidence="8" id="KW-1185">Reference proteome</keyword>